<dbReference type="Proteomes" id="UP001222800">
    <property type="component" value="Chromosome"/>
</dbReference>
<dbReference type="CDD" id="cd14845">
    <property type="entry name" value="L-Ala-D-Glu_peptidase_like"/>
    <property type="match status" value="1"/>
</dbReference>
<accession>A0ABY8EHD1</accession>
<evidence type="ECO:0000259" key="1">
    <source>
        <dbReference type="Pfam" id="PF02557"/>
    </source>
</evidence>
<dbReference type="PANTHER" id="PTHR34385:SF1">
    <property type="entry name" value="PEPTIDOGLYCAN L-ALANYL-D-GLUTAMATE ENDOPEPTIDASE CWLK"/>
    <property type="match status" value="1"/>
</dbReference>
<feature type="domain" description="D-alanyl-D-alanine carboxypeptidase-like core" evidence="1">
    <location>
        <begin position="7"/>
        <end position="106"/>
    </location>
</feature>
<dbReference type="InterPro" id="IPR003709">
    <property type="entry name" value="VanY-like_core_dom"/>
</dbReference>
<sequence>MSRNLEDLHPYVKYLAEKFIQECKKQGIDVLIYSTFRSKEEQDKLYSQGRTASGEKVTNAKGGYSYHNYGLAFDCVPIINKKAQWNRTDLYDVMGKIGKSIGLEWGGDFKSIKDRPHFQWTGGLKIKDLLQGKRPISQLNLEFRHSINKLFEENIIDTPSYWIDNKEYKTEYVKKLIYNFSQYLGINKPENEFTNILNELRNKSVIDSPDYWINSEIYITEYVIELIIKFKKYIEKNNIDSEFISSVNKLAKANIINSPEYWINNMEYKEEYVKDLIKKVANKLG</sequence>
<dbReference type="InterPro" id="IPR052179">
    <property type="entry name" value="DD-CPase-like"/>
</dbReference>
<name>A0ABY8EHD1_9FIRM</name>
<dbReference type="SUPFAM" id="SSF55166">
    <property type="entry name" value="Hedgehog/DD-peptidase"/>
    <property type="match status" value="1"/>
</dbReference>
<dbReference type="PANTHER" id="PTHR34385">
    <property type="entry name" value="D-ALANYL-D-ALANINE CARBOXYPEPTIDASE"/>
    <property type="match status" value="1"/>
</dbReference>
<protein>
    <submittedName>
        <fullName evidence="2">M15 family metallopeptidase</fullName>
    </submittedName>
</protein>
<reference evidence="2 3" key="1">
    <citation type="submission" date="2023-03" db="EMBL/GenBank/DDBJ databases">
        <title>Complete genome sequence of Tepidibacter sp. SWIR-1, isolated from a deep-sea hydrothermal vent.</title>
        <authorList>
            <person name="Li X."/>
        </authorList>
    </citation>
    <scope>NUCLEOTIDE SEQUENCE [LARGE SCALE GENOMIC DNA]</scope>
    <source>
        <strain evidence="2 3">SWIR-1</strain>
    </source>
</reference>
<gene>
    <name evidence="2" type="ORF">P4S50_08810</name>
</gene>
<dbReference type="RefSeq" id="WP_277734468.1">
    <property type="nucleotide sequence ID" value="NZ_CP120733.1"/>
</dbReference>
<dbReference type="InterPro" id="IPR009045">
    <property type="entry name" value="Zn_M74/Hedgehog-like"/>
</dbReference>
<proteinExistence type="predicted"/>
<dbReference type="Pfam" id="PF02557">
    <property type="entry name" value="VanY"/>
    <property type="match status" value="1"/>
</dbReference>
<dbReference type="EMBL" id="CP120733">
    <property type="protein sequence ID" value="WFD12166.1"/>
    <property type="molecule type" value="Genomic_DNA"/>
</dbReference>
<keyword evidence="3" id="KW-1185">Reference proteome</keyword>
<evidence type="ECO:0000313" key="3">
    <source>
        <dbReference type="Proteomes" id="UP001222800"/>
    </source>
</evidence>
<evidence type="ECO:0000313" key="2">
    <source>
        <dbReference type="EMBL" id="WFD12166.1"/>
    </source>
</evidence>
<dbReference type="Gene3D" id="3.30.1380.10">
    <property type="match status" value="1"/>
</dbReference>
<organism evidence="2 3">
    <name type="scientific">Tepidibacter hydrothermalis</name>
    <dbReference type="NCBI Taxonomy" id="3036126"/>
    <lineage>
        <taxon>Bacteria</taxon>
        <taxon>Bacillati</taxon>
        <taxon>Bacillota</taxon>
        <taxon>Clostridia</taxon>
        <taxon>Peptostreptococcales</taxon>
        <taxon>Peptostreptococcaceae</taxon>
        <taxon>Tepidibacter</taxon>
    </lineage>
</organism>